<evidence type="ECO:0000256" key="4">
    <source>
        <dbReference type="ARBA" id="ARBA00023235"/>
    </source>
</evidence>
<feature type="domain" description="PPIase FKBP-type" evidence="6">
    <location>
        <begin position="98"/>
        <end position="183"/>
    </location>
</feature>
<protein>
    <recommendedName>
        <fullName evidence="2 5">peptidylprolyl isomerase</fullName>
        <ecNumber evidence="2 5">5.2.1.8</ecNumber>
    </recommendedName>
</protein>
<evidence type="ECO:0000259" key="7">
    <source>
        <dbReference type="PROSITE" id="PS51504"/>
    </source>
</evidence>
<evidence type="ECO:0000256" key="1">
    <source>
        <dbReference type="ARBA" id="ARBA00000971"/>
    </source>
</evidence>
<dbReference type="Gene3D" id="3.10.50.40">
    <property type="match status" value="1"/>
</dbReference>
<dbReference type="InterPro" id="IPR005818">
    <property type="entry name" value="Histone_H1/H5_H15"/>
</dbReference>
<dbReference type="PANTHER" id="PTHR45779:SF7">
    <property type="entry name" value="PEPTIDYLPROLYL ISOMERASE"/>
    <property type="match status" value="1"/>
</dbReference>
<dbReference type="EMBL" id="GG663752">
    <property type="protein sequence ID" value="EEH51049.1"/>
    <property type="molecule type" value="Genomic_DNA"/>
</dbReference>
<dbReference type="GO" id="GO:0006334">
    <property type="term" value="P:nucleosome assembly"/>
    <property type="evidence" value="ECO:0007669"/>
    <property type="project" value="InterPro"/>
</dbReference>
<dbReference type="PANTHER" id="PTHR45779">
    <property type="entry name" value="PEPTIDYLPROLYL ISOMERASE"/>
    <property type="match status" value="1"/>
</dbReference>
<dbReference type="eggNOG" id="KOG0549">
    <property type="taxonomic scope" value="Eukaryota"/>
</dbReference>
<dbReference type="InterPro" id="IPR046357">
    <property type="entry name" value="PPIase_dom_sf"/>
</dbReference>
<comment type="catalytic activity">
    <reaction evidence="1 5">
        <text>[protein]-peptidylproline (omega=180) = [protein]-peptidylproline (omega=0)</text>
        <dbReference type="Rhea" id="RHEA:16237"/>
        <dbReference type="Rhea" id="RHEA-COMP:10747"/>
        <dbReference type="Rhea" id="RHEA-COMP:10748"/>
        <dbReference type="ChEBI" id="CHEBI:83833"/>
        <dbReference type="ChEBI" id="CHEBI:83834"/>
        <dbReference type="EC" id="5.2.1.8"/>
    </reaction>
</comment>
<dbReference type="InterPro" id="IPR036390">
    <property type="entry name" value="WH_DNA-bd_sf"/>
</dbReference>
<evidence type="ECO:0000256" key="5">
    <source>
        <dbReference type="PROSITE-ProRule" id="PRU00277"/>
    </source>
</evidence>
<dbReference type="PROSITE" id="PS50059">
    <property type="entry name" value="FKBP_PPIASE"/>
    <property type="match status" value="1"/>
</dbReference>
<gene>
    <name evidence="8" type="ORF">MICPUCDRAFT_37175</name>
</gene>
<dbReference type="GO" id="GO:0000786">
    <property type="term" value="C:nucleosome"/>
    <property type="evidence" value="ECO:0007669"/>
    <property type="project" value="InterPro"/>
</dbReference>
<dbReference type="OrthoDB" id="1902587at2759"/>
<evidence type="ECO:0000256" key="2">
    <source>
        <dbReference type="ARBA" id="ARBA00013194"/>
    </source>
</evidence>
<dbReference type="InterPro" id="IPR044609">
    <property type="entry name" value="FKBP2/11"/>
</dbReference>
<evidence type="ECO:0000313" key="8">
    <source>
        <dbReference type="EMBL" id="EEH51049.1"/>
    </source>
</evidence>
<dbReference type="Gene3D" id="1.10.10.10">
    <property type="entry name" value="Winged helix-like DNA-binding domain superfamily/Winged helix DNA-binding domain"/>
    <property type="match status" value="1"/>
</dbReference>
<dbReference type="GO" id="GO:0003755">
    <property type="term" value="F:peptidyl-prolyl cis-trans isomerase activity"/>
    <property type="evidence" value="ECO:0007669"/>
    <property type="project" value="UniProtKB-KW"/>
</dbReference>
<dbReference type="SUPFAM" id="SSF54534">
    <property type="entry name" value="FKBP-like"/>
    <property type="match status" value="1"/>
</dbReference>
<evidence type="ECO:0000259" key="6">
    <source>
        <dbReference type="PROSITE" id="PS50059"/>
    </source>
</evidence>
<dbReference type="InterPro" id="IPR001179">
    <property type="entry name" value="PPIase_FKBP_dom"/>
</dbReference>
<proteinExistence type="predicted"/>
<dbReference type="PROSITE" id="PS51504">
    <property type="entry name" value="H15"/>
    <property type="match status" value="1"/>
</dbReference>
<dbReference type="Proteomes" id="UP000001876">
    <property type="component" value="Unassembled WGS sequence"/>
</dbReference>
<dbReference type="FunFam" id="3.10.50.40:FF:000006">
    <property type="entry name" value="Peptidyl-prolyl cis-trans isomerase"/>
    <property type="match status" value="1"/>
</dbReference>
<dbReference type="STRING" id="564608.C1NA25"/>
<dbReference type="CDD" id="cd00073">
    <property type="entry name" value="H15"/>
    <property type="match status" value="1"/>
</dbReference>
<dbReference type="GeneID" id="9690277"/>
<keyword evidence="9" id="KW-1185">Reference proteome</keyword>
<name>C1NA25_MICPC</name>
<evidence type="ECO:0000313" key="9">
    <source>
        <dbReference type="Proteomes" id="UP000001876"/>
    </source>
</evidence>
<sequence length="183" mass="19506">MAPPKTVLDKIVHAITTLSDPTGSSRVALAKFLKREFDISNATLIKKALAKGVKDGKLTQRGQSFALPGCDFAPPEDERLRHEILRAGDDDARVAGKGDDVVVSYVGTLESDGTEFDASDAFGFTIGAGEVIKGWDQGVDGMRVGERRKLVVPPKLGYGKRGSPPEIPGDATLTFVVTLIAVR</sequence>
<feature type="domain" description="H15" evidence="7">
    <location>
        <begin position="3"/>
        <end position="69"/>
    </location>
</feature>
<dbReference type="InterPro" id="IPR036388">
    <property type="entry name" value="WH-like_DNA-bd_sf"/>
</dbReference>
<accession>C1NA25</accession>
<dbReference type="Pfam" id="PF00254">
    <property type="entry name" value="FKBP_C"/>
    <property type="match status" value="1"/>
</dbReference>
<organism evidence="9">
    <name type="scientific">Micromonas pusilla (strain CCMP1545)</name>
    <name type="common">Picoplanktonic green alga</name>
    <dbReference type="NCBI Taxonomy" id="564608"/>
    <lineage>
        <taxon>Eukaryota</taxon>
        <taxon>Viridiplantae</taxon>
        <taxon>Chlorophyta</taxon>
        <taxon>Mamiellophyceae</taxon>
        <taxon>Mamiellales</taxon>
        <taxon>Mamiellaceae</taxon>
        <taxon>Micromonas</taxon>
    </lineage>
</organism>
<keyword evidence="3 5" id="KW-0697">Rotamase</keyword>
<evidence type="ECO:0000256" key="3">
    <source>
        <dbReference type="ARBA" id="ARBA00023110"/>
    </source>
</evidence>
<dbReference type="AlphaFoldDB" id="C1NA25"/>
<dbReference type="Pfam" id="PF00538">
    <property type="entry name" value="Linker_histone"/>
    <property type="match status" value="1"/>
</dbReference>
<dbReference type="SUPFAM" id="SSF46785">
    <property type="entry name" value="Winged helix' DNA-binding domain"/>
    <property type="match status" value="1"/>
</dbReference>
<dbReference type="EC" id="5.2.1.8" evidence="2 5"/>
<dbReference type="RefSeq" id="XP_003064715.1">
    <property type="nucleotide sequence ID" value="XM_003064669.1"/>
</dbReference>
<dbReference type="GO" id="GO:0003677">
    <property type="term" value="F:DNA binding"/>
    <property type="evidence" value="ECO:0007669"/>
    <property type="project" value="InterPro"/>
</dbReference>
<dbReference type="SMART" id="SM00526">
    <property type="entry name" value="H15"/>
    <property type="match status" value="1"/>
</dbReference>
<keyword evidence="4 5" id="KW-0413">Isomerase</keyword>
<reference evidence="8 9" key="1">
    <citation type="journal article" date="2009" name="Science">
        <title>Green evolution and dynamic adaptations revealed by genomes of the marine picoeukaryotes Micromonas.</title>
        <authorList>
            <person name="Worden A.Z."/>
            <person name="Lee J.H."/>
            <person name="Mock T."/>
            <person name="Rouze P."/>
            <person name="Simmons M.P."/>
            <person name="Aerts A.L."/>
            <person name="Allen A.E."/>
            <person name="Cuvelier M.L."/>
            <person name="Derelle E."/>
            <person name="Everett M.V."/>
            <person name="Foulon E."/>
            <person name="Grimwood J."/>
            <person name="Gundlach H."/>
            <person name="Henrissat B."/>
            <person name="Napoli C."/>
            <person name="McDonald S.M."/>
            <person name="Parker M.S."/>
            <person name="Rombauts S."/>
            <person name="Salamov A."/>
            <person name="Von Dassow P."/>
            <person name="Badger J.H."/>
            <person name="Coutinho P.M."/>
            <person name="Demir E."/>
            <person name="Dubchak I."/>
            <person name="Gentemann C."/>
            <person name="Eikrem W."/>
            <person name="Gready J.E."/>
            <person name="John U."/>
            <person name="Lanier W."/>
            <person name="Lindquist E.A."/>
            <person name="Lucas S."/>
            <person name="Mayer K.F."/>
            <person name="Moreau H."/>
            <person name="Not F."/>
            <person name="Otillar R."/>
            <person name="Panaud O."/>
            <person name="Pangilinan J."/>
            <person name="Paulsen I."/>
            <person name="Piegu B."/>
            <person name="Poliakov A."/>
            <person name="Robbens S."/>
            <person name="Schmutz J."/>
            <person name="Toulza E."/>
            <person name="Wyss T."/>
            <person name="Zelensky A."/>
            <person name="Zhou K."/>
            <person name="Armbrust E.V."/>
            <person name="Bhattacharya D."/>
            <person name="Goodenough U.W."/>
            <person name="Van de Peer Y."/>
            <person name="Grigoriev I.V."/>
        </authorList>
    </citation>
    <scope>NUCLEOTIDE SEQUENCE [LARGE SCALE GENOMIC DNA]</scope>
    <source>
        <strain evidence="8 9">CCMP1545</strain>
    </source>
</reference>
<dbReference type="KEGG" id="mpp:MICPUCDRAFT_37175"/>